<dbReference type="PANTHER" id="PTHR40083:SF1">
    <property type="entry name" value="UPF0122 PROTEIN YLXM"/>
    <property type="match status" value="1"/>
</dbReference>
<proteinExistence type="inferred from homology"/>
<protein>
    <submittedName>
        <fullName evidence="3">RNA polymerase subunit sigma-70</fullName>
    </submittedName>
</protein>
<dbReference type="PANTHER" id="PTHR40083">
    <property type="entry name" value="UPF0122 PROTEIN CBO2450/CLC_2298"/>
    <property type="match status" value="1"/>
</dbReference>
<reference evidence="3 4" key="1">
    <citation type="journal article" date="2014" name="BMC Genomics">
        <title>Comparison of environmental and isolate Sulfobacillus genomes reveals diverse carbon, sulfur, nitrogen, and hydrogen metabolisms.</title>
        <authorList>
            <person name="Justice N.B."/>
            <person name="Norman A."/>
            <person name="Brown C.T."/>
            <person name="Singh A."/>
            <person name="Thomas B.C."/>
            <person name="Banfield J.F."/>
        </authorList>
    </citation>
    <scope>NUCLEOTIDE SEQUENCE [LARGE SCALE GENOMIC DNA]</scope>
    <source>
        <strain evidence="3">AMDSBA4</strain>
    </source>
</reference>
<sequence length="118" mass="13372">MNNVDVTEANLWFDFYGPLLTDHQSHIWQLHFQEDWSLAEISAVQGVSRAAVQDVLERTANLLRDYERKLGLVAAMRQRQSRLSRLMQVLGQLPGNPQVREAMALARGLALEEGLSDV</sequence>
<evidence type="ECO:0000256" key="2">
    <source>
        <dbReference type="ARBA" id="ARBA00024764"/>
    </source>
</evidence>
<dbReference type="InterPro" id="IPR007394">
    <property type="entry name" value="UPF0122"/>
</dbReference>
<comment type="similarity">
    <text evidence="1">Belongs to the UPF0122 family.</text>
</comment>
<dbReference type="AlphaFoldDB" id="A0A2T2XJE8"/>
<accession>A0A2T2XJE8</accession>
<dbReference type="Gene3D" id="1.10.10.10">
    <property type="entry name" value="Winged helix-like DNA-binding domain superfamily/Winged helix DNA-binding domain"/>
    <property type="match status" value="1"/>
</dbReference>
<evidence type="ECO:0000313" key="3">
    <source>
        <dbReference type="EMBL" id="PSR34622.1"/>
    </source>
</evidence>
<evidence type="ECO:0000256" key="1">
    <source>
        <dbReference type="ARBA" id="ARBA00008720"/>
    </source>
</evidence>
<dbReference type="InterPro" id="IPR013324">
    <property type="entry name" value="RNA_pol_sigma_r3/r4-like"/>
</dbReference>
<organism evidence="3 4">
    <name type="scientific">Sulfobacillus benefaciens</name>
    <dbReference type="NCBI Taxonomy" id="453960"/>
    <lineage>
        <taxon>Bacteria</taxon>
        <taxon>Bacillati</taxon>
        <taxon>Bacillota</taxon>
        <taxon>Clostridia</taxon>
        <taxon>Eubacteriales</taxon>
        <taxon>Clostridiales Family XVII. Incertae Sedis</taxon>
        <taxon>Sulfobacillus</taxon>
    </lineage>
</organism>
<dbReference type="Pfam" id="PF04297">
    <property type="entry name" value="UPF0122"/>
    <property type="match status" value="1"/>
</dbReference>
<evidence type="ECO:0000313" key="4">
    <source>
        <dbReference type="Proteomes" id="UP000242972"/>
    </source>
</evidence>
<gene>
    <name evidence="3" type="ORF">C7B46_04080</name>
</gene>
<dbReference type="SUPFAM" id="SSF88659">
    <property type="entry name" value="Sigma3 and sigma4 domains of RNA polymerase sigma factors"/>
    <property type="match status" value="1"/>
</dbReference>
<dbReference type="Proteomes" id="UP000242972">
    <property type="component" value="Unassembled WGS sequence"/>
</dbReference>
<comment type="caution">
    <text evidence="3">The sequence shown here is derived from an EMBL/GenBank/DDBJ whole genome shotgun (WGS) entry which is preliminary data.</text>
</comment>
<name>A0A2T2XJE8_9FIRM</name>
<comment type="function">
    <text evidence="2">Might take part in the signal recognition particle (SRP) pathway. This is inferred from the conservation of its genetic proximity to ftsY/ffh. May be a regulatory protein.</text>
</comment>
<dbReference type="EMBL" id="PXYW01000007">
    <property type="protein sequence ID" value="PSR34622.1"/>
    <property type="molecule type" value="Genomic_DNA"/>
</dbReference>
<dbReference type="InterPro" id="IPR036388">
    <property type="entry name" value="WH-like_DNA-bd_sf"/>
</dbReference>